<proteinExistence type="predicted"/>
<reference evidence="2 3" key="1">
    <citation type="submission" date="2019-06" db="EMBL/GenBank/DDBJ databases">
        <title>Sequencing the genomes of 1000 actinobacteria strains.</title>
        <authorList>
            <person name="Klenk H.-P."/>
        </authorList>
    </citation>
    <scope>NUCLEOTIDE SEQUENCE [LARGE SCALE GENOMIC DNA]</scope>
    <source>
        <strain evidence="2 3">DSM 21776</strain>
    </source>
</reference>
<gene>
    <name evidence="2" type="ORF">FHX52_2983</name>
</gene>
<comment type="caution">
    <text evidence="2">The sequence shown here is derived from an EMBL/GenBank/DDBJ whole genome shotgun (WGS) entry which is preliminary data.</text>
</comment>
<feature type="compositionally biased region" description="Basic and acidic residues" evidence="1">
    <location>
        <begin position="10"/>
        <end position="21"/>
    </location>
</feature>
<evidence type="ECO:0000313" key="2">
    <source>
        <dbReference type="EMBL" id="TQN46277.1"/>
    </source>
</evidence>
<evidence type="ECO:0000313" key="3">
    <source>
        <dbReference type="Proteomes" id="UP000320085"/>
    </source>
</evidence>
<accession>A0A543PQD2</accession>
<organism evidence="2 3">
    <name type="scientific">Humibacillus xanthopallidus</name>
    <dbReference type="NCBI Taxonomy" id="412689"/>
    <lineage>
        <taxon>Bacteria</taxon>
        <taxon>Bacillati</taxon>
        <taxon>Actinomycetota</taxon>
        <taxon>Actinomycetes</taxon>
        <taxon>Micrococcales</taxon>
        <taxon>Intrasporangiaceae</taxon>
        <taxon>Humibacillus</taxon>
    </lineage>
</organism>
<protein>
    <submittedName>
        <fullName evidence="2">Uncharacterized protein</fullName>
    </submittedName>
</protein>
<evidence type="ECO:0000256" key="1">
    <source>
        <dbReference type="SAM" id="MobiDB-lite"/>
    </source>
</evidence>
<dbReference type="Proteomes" id="UP000320085">
    <property type="component" value="Unassembled WGS sequence"/>
</dbReference>
<sequence length="587" mass="62302">MTMKPTWGEARSRRTTEANRSRALERTTLVVTEHNHIRPVSWTVRLLLSVLMGLGSILAFSIPEASATPWNNTIVKQSQRPSDPTSWLLVQGQRYWIPDGGTFQCLQASGVPGPYYLSDAELNSLPDQTGQRASCGAGNNPRGSLDDATSTSANQLSIRGWATDPNVRTRSIDVHIYVGGQAGAAGAQGFNIGAARTYRPDVDSAFPGDGNYHGFDAVINTSKTGNQTVCAYGINVGPGDNVLLGCRTVFILPPLSSVSTAIVKQSQRPSDPTSWLLVQGQRYWIPDGGTFQCLQASGVPGPYYLSDAELNSLPDQTGQRASCGAGNNPRGSLDDATSTSANQLSIRGWATDPNVRTRSIDVHIYVGGQAGAAGAQGFNIGAARTYRPDVNSAFPGDGNYHGFDAVINTSKTGNQTVCAYGINVGPGDNVLLGCRTVFIKYDLPGQQIVDRARSFALGSWGGQCKVFAGNVVNAVLQNNGVAAAIGGYGSPGGTYFGAYASAGATLVDVAKAQPGDLIQAIRSDQKNLDYPSTVGLHTAVIVGLTTKAGTFIVRDSNWTLNESVNEHSWDTARWAKDKGVAIYVWRF</sequence>
<dbReference type="EMBL" id="VFQF01000002">
    <property type="protein sequence ID" value="TQN46277.1"/>
    <property type="molecule type" value="Genomic_DNA"/>
</dbReference>
<name>A0A543PQD2_9MICO</name>
<feature type="region of interest" description="Disordered" evidence="1">
    <location>
        <begin position="127"/>
        <end position="150"/>
    </location>
</feature>
<feature type="region of interest" description="Disordered" evidence="1">
    <location>
        <begin position="1"/>
        <end position="21"/>
    </location>
</feature>
<dbReference type="AlphaFoldDB" id="A0A543PQD2"/>
<feature type="region of interest" description="Disordered" evidence="1">
    <location>
        <begin position="315"/>
        <end position="338"/>
    </location>
</feature>